<dbReference type="InterPro" id="IPR052070">
    <property type="entry name" value="ESCRT-I_UEV_domain"/>
</dbReference>
<feature type="non-terminal residue" evidence="3">
    <location>
        <position position="171"/>
    </location>
</feature>
<evidence type="ECO:0000313" key="4">
    <source>
        <dbReference type="Proteomes" id="UP000799772"/>
    </source>
</evidence>
<comment type="caution">
    <text evidence="3">The sequence shown here is derived from an EMBL/GenBank/DDBJ whole genome shotgun (WGS) entry which is preliminary data.</text>
</comment>
<dbReference type="Proteomes" id="UP000799772">
    <property type="component" value="Unassembled WGS sequence"/>
</dbReference>
<keyword evidence="4" id="KW-1185">Reference proteome</keyword>
<protein>
    <submittedName>
        <fullName evidence="3">UEV-domain-containing protein</fullName>
    </submittedName>
</protein>
<dbReference type="CDD" id="cd11685">
    <property type="entry name" value="UEV_TSG101-like"/>
    <property type="match status" value="1"/>
</dbReference>
<reference evidence="3" key="1">
    <citation type="journal article" date="2020" name="Stud. Mycol.">
        <title>101 Dothideomycetes genomes: a test case for predicting lifestyles and emergence of pathogens.</title>
        <authorList>
            <person name="Haridas S."/>
            <person name="Albert R."/>
            <person name="Binder M."/>
            <person name="Bloem J."/>
            <person name="Labutti K."/>
            <person name="Salamov A."/>
            <person name="Andreopoulos B."/>
            <person name="Baker S."/>
            <person name="Barry K."/>
            <person name="Bills G."/>
            <person name="Bluhm B."/>
            <person name="Cannon C."/>
            <person name="Castanera R."/>
            <person name="Culley D."/>
            <person name="Daum C."/>
            <person name="Ezra D."/>
            <person name="Gonzalez J."/>
            <person name="Henrissat B."/>
            <person name="Kuo A."/>
            <person name="Liang C."/>
            <person name="Lipzen A."/>
            <person name="Lutzoni F."/>
            <person name="Magnuson J."/>
            <person name="Mondo S."/>
            <person name="Nolan M."/>
            <person name="Ohm R."/>
            <person name="Pangilinan J."/>
            <person name="Park H.-J."/>
            <person name="Ramirez L."/>
            <person name="Alfaro M."/>
            <person name="Sun H."/>
            <person name="Tritt A."/>
            <person name="Yoshinaga Y."/>
            <person name="Zwiers L.-H."/>
            <person name="Turgeon B."/>
            <person name="Goodwin S."/>
            <person name="Spatafora J."/>
            <person name="Crous P."/>
            <person name="Grigoriev I."/>
        </authorList>
    </citation>
    <scope>NUCLEOTIDE SEQUENCE</scope>
    <source>
        <strain evidence="3">CBS 133067</strain>
    </source>
</reference>
<dbReference type="InterPro" id="IPR016135">
    <property type="entry name" value="UBQ-conjugating_enzyme/RWD"/>
</dbReference>
<dbReference type="PANTHER" id="PTHR23306:SF3">
    <property type="entry name" value="TUMOR SUPPRESSOR PROTEIN 101"/>
    <property type="match status" value="1"/>
</dbReference>
<dbReference type="SUPFAM" id="SSF54495">
    <property type="entry name" value="UBC-like"/>
    <property type="match status" value="1"/>
</dbReference>
<dbReference type="PROSITE" id="PS51322">
    <property type="entry name" value="UEV"/>
    <property type="match status" value="1"/>
</dbReference>
<feature type="region of interest" description="Disordered" evidence="1">
    <location>
        <begin position="149"/>
        <end position="171"/>
    </location>
</feature>
<dbReference type="EMBL" id="ML978122">
    <property type="protein sequence ID" value="KAF2103504.1"/>
    <property type="molecule type" value="Genomic_DNA"/>
</dbReference>
<feature type="compositionally biased region" description="Low complexity" evidence="1">
    <location>
        <begin position="149"/>
        <end position="161"/>
    </location>
</feature>
<dbReference type="Gene3D" id="3.10.110.10">
    <property type="entry name" value="Ubiquitin Conjugating Enzyme"/>
    <property type="match status" value="1"/>
</dbReference>
<dbReference type="PANTHER" id="PTHR23306">
    <property type="entry name" value="TUMOR SUSCEPTIBILITY GENE 101 PROTEIN-RELATED"/>
    <property type="match status" value="1"/>
</dbReference>
<evidence type="ECO:0000256" key="1">
    <source>
        <dbReference type="SAM" id="MobiDB-lite"/>
    </source>
</evidence>
<dbReference type="InterPro" id="IPR008883">
    <property type="entry name" value="UEV_N"/>
</dbReference>
<name>A0A9P4IPW6_9PEZI</name>
<proteinExistence type="predicted"/>
<evidence type="ECO:0000313" key="3">
    <source>
        <dbReference type="EMBL" id="KAF2103504.1"/>
    </source>
</evidence>
<organism evidence="3 4">
    <name type="scientific">Rhizodiscina lignyota</name>
    <dbReference type="NCBI Taxonomy" id="1504668"/>
    <lineage>
        <taxon>Eukaryota</taxon>
        <taxon>Fungi</taxon>
        <taxon>Dikarya</taxon>
        <taxon>Ascomycota</taxon>
        <taxon>Pezizomycotina</taxon>
        <taxon>Dothideomycetes</taxon>
        <taxon>Pleosporomycetidae</taxon>
        <taxon>Aulographales</taxon>
        <taxon>Rhizodiscinaceae</taxon>
        <taxon>Rhizodiscina</taxon>
    </lineage>
</organism>
<dbReference type="OrthoDB" id="306304at2759"/>
<feature type="domain" description="UEV" evidence="2">
    <location>
        <begin position="7"/>
        <end position="150"/>
    </location>
</feature>
<gene>
    <name evidence="3" type="ORF">NA57DRAFT_11462</name>
</gene>
<dbReference type="Pfam" id="PF05743">
    <property type="entry name" value="UEV"/>
    <property type="match status" value="1"/>
</dbReference>
<dbReference type="GO" id="GO:0015031">
    <property type="term" value="P:protein transport"/>
    <property type="evidence" value="ECO:0007669"/>
    <property type="project" value="InterPro"/>
</dbReference>
<sequence>MSTVPERTLNWLYSVLTSEYHDVNRTYADVAATLSHYSSLKPRTEVYSSGSSALLLRLSGTLPVTFRGATYRFPITIWIPHAYPREAPLLYVTPVQGMVLVPGNYVGSEGRVYHRYLAQWAEYWDRSSIIDFLDILRGIFAKEAPVRTQQQDGFGQQLQRGAEPTPPPLPP</sequence>
<dbReference type="GO" id="GO:0043130">
    <property type="term" value="F:ubiquitin binding"/>
    <property type="evidence" value="ECO:0007669"/>
    <property type="project" value="TreeGrafter"/>
</dbReference>
<dbReference type="AlphaFoldDB" id="A0A9P4IPW6"/>
<evidence type="ECO:0000259" key="2">
    <source>
        <dbReference type="PROSITE" id="PS51322"/>
    </source>
</evidence>
<accession>A0A9P4IPW6</accession>
<dbReference type="GO" id="GO:0000813">
    <property type="term" value="C:ESCRT I complex"/>
    <property type="evidence" value="ECO:0007669"/>
    <property type="project" value="TreeGrafter"/>
</dbReference>